<feature type="transmembrane region" description="Helical" evidence="1">
    <location>
        <begin position="112"/>
        <end position="131"/>
    </location>
</feature>
<sequence>MRLSTVFALSAIAFILTTSFILLAISQSGSEVRFTSFGNPKEGRYSVFMKELILPFAGAYDVHGSNTTILAFEGSFNGTFKTRGRGIGIVSVLKAGKEEVVRIVPRVEVSPLGFAVLVLVGAGWMYAVRVLKLE</sequence>
<feature type="transmembrane region" description="Helical" evidence="1">
    <location>
        <begin position="6"/>
        <end position="25"/>
    </location>
</feature>
<organism evidence="2 3">
    <name type="scientific">Thermococcus profundus</name>
    <dbReference type="NCBI Taxonomy" id="49899"/>
    <lineage>
        <taxon>Archaea</taxon>
        <taxon>Methanobacteriati</taxon>
        <taxon>Methanobacteriota</taxon>
        <taxon>Thermococci</taxon>
        <taxon>Thermococcales</taxon>
        <taxon>Thermococcaceae</taxon>
        <taxon>Thermococcus</taxon>
    </lineage>
</organism>
<reference evidence="2 3" key="1">
    <citation type="submission" date="2016-03" db="EMBL/GenBank/DDBJ databases">
        <title>Complete genome sequence of Thermococcus profundus strain DT5432.</title>
        <authorList>
            <person name="Oger P.M."/>
        </authorList>
    </citation>
    <scope>NUCLEOTIDE SEQUENCE [LARGE SCALE GENOMIC DNA]</scope>
    <source>
        <strain evidence="2 3">DT 5432</strain>
    </source>
</reference>
<dbReference type="EMBL" id="CP014862">
    <property type="protein sequence ID" value="ASJ03413.1"/>
    <property type="molecule type" value="Genomic_DNA"/>
</dbReference>
<dbReference type="RefSeq" id="WP_088858670.1">
    <property type="nucleotide sequence ID" value="NZ_CP014862.1"/>
</dbReference>
<evidence type="ECO:0000256" key="1">
    <source>
        <dbReference type="SAM" id="Phobius"/>
    </source>
</evidence>
<evidence type="ECO:0000313" key="2">
    <source>
        <dbReference type="EMBL" id="ASJ03413.1"/>
    </source>
</evidence>
<dbReference type="GeneID" id="33320581"/>
<dbReference type="OrthoDB" id="103452at2157"/>
<keyword evidence="1" id="KW-0812">Transmembrane</keyword>
<accession>A0A2Z2MCZ0</accession>
<evidence type="ECO:0000313" key="3">
    <source>
        <dbReference type="Proteomes" id="UP000250179"/>
    </source>
</evidence>
<dbReference type="Proteomes" id="UP000250179">
    <property type="component" value="Chromosome"/>
</dbReference>
<dbReference type="AlphaFoldDB" id="A0A2Z2MCZ0"/>
<name>A0A2Z2MCZ0_THEPR</name>
<keyword evidence="1" id="KW-1133">Transmembrane helix</keyword>
<dbReference type="KEGG" id="tprf:A3L09_09150"/>
<keyword evidence="3" id="KW-1185">Reference proteome</keyword>
<gene>
    <name evidence="2" type="ORF">A3L09_09150</name>
</gene>
<protein>
    <submittedName>
        <fullName evidence="2">Uncharacterized protein</fullName>
    </submittedName>
</protein>
<proteinExistence type="predicted"/>
<keyword evidence="1" id="KW-0472">Membrane</keyword>